<feature type="region of interest" description="Disordered" evidence="1">
    <location>
        <begin position="241"/>
        <end position="269"/>
    </location>
</feature>
<organism evidence="4 5">
    <name type="scientific">Kitasatospora putterlickiae</name>
    <dbReference type="NCBI Taxonomy" id="221725"/>
    <lineage>
        <taxon>Bacteria</taxon>
        <taxon>Bacillati</taxon>
        <taxon>Actinomycetota</taxon>
        <taxon>Actinomycetes</taxon>
        <taxon>Kitasatosporales</taxon>
        <taxon>Streptomycetaceae</taxon>
        <taxon>Kitasatospora</taxon>
    </lineage>
</organism>
<evidence type="ECO:0000256" key="2">
    <source>
        <dbReference type="SAM" id="Phobius"/>
    </source>
</evidence>
<sequence>MSAFAVRLARLGGWLLLALAAVVASAVLFLGLIVLTDGACSGLAAFVPTLAVGVVVALWRSRRRTRAARLLPFLPVLAAAALTASVCVPASPTARQYPPDLPFVATEHWNLATGSRVAVYHYPPAAAAGAGHPVPLVYINGGPVRGISLLDHGFLQRLARQGYDVYTYEQAGGGRSDLLPMDQYSITRSVRDLGAFLDRLGRGEADVLGFSSGGVVLTRALADREVSARVHRAIIAEPGPMDGPTARIAGRKGRPSARDLAPAMSGPRSTSTPRYAVAFGLMRLGLLSPETGLVGQAEGENAFTAADLGTDTASAYCASDAHRIPAENSAENFAFNPAASLRVEQTVKDSPSLAPQLKFSQVPAMLMIAECTSQVRRWETAVLDADPAIQRTQYMPGVGHHLWNGLDGNDERAAAVITAFLQGTAAPLPNYPTREEIPAFLRDHM</sequence>
<accession>A0ABN1YGJ0</accession>
<feature type="domain" description="AB hydrolase-1" evidence="3">
    <location>
        <begin position="135"/>
        <end position="256"/>
    </location>
</feature>
<name>A0ABN1YGJ0_9ACTN</name>
<evidence type="ECO:0000313" key="5">
    <source>
        <dbReference type="Proteomes" id="UP001499863"/>
    </source>
</evidence>
<feature type="transmembrane region" description="Helical" evidence="2">
    <location>
        <begin position="41"/>
        <end position="59"/>
    </location>
</feature>
<dbReference type="SUPFAM" id="SSF53474">
    <property type="entry name" value="alpha/beta-Hydrolases"/>
    <property type="match status" value="1"/>
</dbReference>
<feature type="transmembrane region" description="Helical" evidence="2">
    <location>
        <begin position="71"/>
        <end position="91"/>
    </location>
</feature>
<keyword evidence="2" id="KW-0812">Transmembrane</keyword>
<dbReference type="InterPro" id="IPR000073">
    <property type="entry name" value="AB_hydrolase_1"/>
</dbReference>
<dbReference type="EMBL" id="BAAAKJ010000433">
    <property type="protein sequence ID" value="GAA1412363.1"/>
    <property type="molecule type" value="Genomic_DNA"/>
</dbReference>
<reference evidence="4 5" key="1">
    <citation type="journal article" date="2019" name="Int. J. Syst. Evol. Microbiol.">
        <title>The Global Catalogue of Microorganisms (GCM) 10K type strain sequencing project: providing services to taxonomists for standard genome sequencing and annotation.</title>
        <authorList>
            <consortium name="The Broad Institute Genomics Platform"/>
            <consortium name="The Broad Institute Genome Sequencing Center for Infectious Disease"/>
            <person name="Wu L."/>
            <person name="Ma J."/>
        </authorList>
    </citation>
    <scope>NUCLEOTIDE SEQUENCE [LARGE SCALE GENOMIC DNA]</scope>
    <source>
        <strain evidence="4 5">JCM 12393</strain>
    </source>
</reference>
<comment type="caution">
    <text evidence="4">The sequence shown here is derived from an EMBL/GenBank/DDBJ whole genome shotgun (WGS) entry which is preliminary data.</text>
</comment>
<keyword evidence="2" id="KW-0472">Membrane</keyword>
<protein>
    <recommendedName>
        <fullName evidence="3">AB hydrolase-1 domain-containing protein</fullName>
    </recommendedName>
</protein>
<feature type="transmembrane region" description="Helical" evidence="2">
    <location>
        <begin position="12"/>
        <end position="35"/>
    </location>
</feature>
<dbReference type="InterPro" id="IPR029058">
    <property type="entry name" value="AB_hydrolase_fold"/>
</dbReference>
<dbReference type="RefSeq" id="WP_344344189.1">
    <property type="nucleotide sequence ID" value="NZ_BAAAKJ010000433.1"/>
</dbReference>
<evidence type="ECO:0000256" key="1">
    <source>
        <dbReference type="SAM" id="MobiDB-lite"/>
    </source>
</evidence>
<dbReference type="Gene3D" id="3.40.50.1820">
    <property type="entry name" value="alpha/beta hydrolase"/>
    <property type="match status" value="1"/>
</dbReference>
<proteinExistence type="predicted"/>
<evidence type="ECO:0000259" key="3">
    <source>
        <dbReference type="Pfam" id="PF00561"/>
    </source>
</evidence>
<gene>
    <name evidence="4" type="ORF">GCM10009639_64570</name>
</gene>
<keyword evidence="2" id="KW-1133">Transmembrane helix</keyword>
<evidence type="ECO:0000313" key="4">
    <source>
        <dbReference type="EMBL" id="GAA1412363.1"/>
    </source>
</evidence>
<dbReference type="Proteomes" id="UP001499863">
    <property type="component" value="Unassembled WGS sequence"/>
</dbReference>
<dbReference type="Pfam" id="PF00561">
    <property type="entry name" value="Abhydrolase_1"/>
    <property type="match status" value="1"/>
</dbReference>
<keyword evidence="5" id="KW-1185">Reference proteome</keyword>